<protein>
    <submittedName>
        <fullName evidence="7">RNA polymerase sigma-70 factor</fullName>
    </submittedName>
</protein>
<evidence type="ECO:0000256" key="1">
    <source>
        <dbReference type="ARBA" id="ARBA00010641"/>
    </source>
</evidence>
<gene>
    <name evidence="7" type="ORF">WJU16_16525</name>
</gene>
<evidence type="ECO:0000259" key="6">
    <source>
        <dbReference type="Pfam" id="PF08281"/>
    </source>
</evidence>
<dbReference type="InterPro" id="IPR014284">
    <property type="entry name" value="RNA_pol_sigma-70_dom"/>
</dbReference>
<keyword evidence="2" id="KW-0805">Transcription regulation</keyword>
<dbReference type="PANTHER" id="PTHR43133">
    <property type="entry name" value="RNA POLYMERASE ECF-TYPE SIGMA FACTO"/>
    <property type="match status" value="1"/>
</dbReference>
<keyword evidence="4" id="KW-0804">Transcription</keyword>
<dbReference type="InterPro" id="IPR014327">
    <property type="entry name" value="RNA_pol_sigma70_bacteroid"/>
</dbReference>
<reference evidence="8" key="1">
    <citation type="submission" date="2024-03" db="EMBL/GenBank/DDBJ databases">
        <title>Chitinophaga horti sp. nov., isolated from garden soil.</title>
        <authorList>
            <person name="Lee D.S."/>
            <person name="Han D.M."/>
            <person name="Baek J.H."/>
            <person name="Choi D.G."/>
            <person name="Jeon J.H."/>
            <person name="Jeon C.O."/>
        </authorList>
    </citation>
    <scope>NUCLEOTIDE SEQUENCE [LARGE SCALE GENOMIC DNA]</scope>
    <source>
        <strain evidence="8">GPA1</strain>
    </source>
</reference>
<dbReference type="Proteomes" id="UP001485459">
    <property type="component" value="Chromosome"/>
</dbReference>
<accession>A0ABZ2YK25</accession>
<dbReference type="Gene3D" id="1.10.10.10">
    <property type="entry name" value="Winged helix-like DNA-binding domain superfamily/Winged helix DNA-binding domain"/>
    <property type="match status" value="1"/>
</dbReference>
<dbReference type="InterPro" id="IPR013324">
    <property type="entry name" value="RNA_pol_sigma_r3/r4-like"/>
</dbReference>
<feature type="domain" description="RNA polymerase sigma factor 70 region 4 type 2" evidence="6">
    <location>
        <begin position="114"/>
        <end position="163"/>
    </location>
</feature>
<dbReference type="InterPro" id="IPR013249">
    <property type="entry name" value="RNA_pol_sigma70_r4_t2"/>
</dbReference>
<sequence>MRYTAQDIRLGNMAAFRMVYQMYHQKLYFFTLRHVQSSYVAEETVQLTFIRLWERRESLSPDVPLGQQVFRIAKSIMIDLLRKQYVRERHTGMLSEGMEREQPAFDLDRKQELERVYLCIENLSPVRRHVFRMSRLEGWTHKQIAEALSISPRTVENHILRAVHQLRKALML</sequence>
<evidence type="ECO:0000259" key="5">
    <source>
        <dbReference type="Pfam" id="PF04542"/>
    </source>
</evidence>
<evidence type="ECO:0000256" key="4">
    <source>
        <dbReference type="ARBA" id="ARBA00023163"/>
    </source>
</evidence>
<dbReference type="NCBIfam" id="TIGR02985">
    <property type="entry name" value="Sig70_bacteroi1"/>
    <property type="match status" value="1"/>
</dbReference>
<evidence type="ECO:0000313" key="7">
    <source>
        <dbReference type="EMBL" id="WZN39607.1"/>
    </source>
</evidence>
<keyword evidence="8" id="KW-1185">Reference proteome</keyword>
<dbReference type="Gene3D" id="1.10.1740.10">
    <property type="match status" value="1"/>
</dbReference>
<organism evidence="7 8">
    <name type="scientific">Chitinophaga pollutisoli</name>
    <dbReference type="NCBI Taxonomy" id="3133966"/>
    <lineage>
        <taxon>Bacteria</taxon>
        <taxon>Pseudomonadati</taxon>
        <taxon>Bacteroidota</taxon>
        <taxon>Chitinophagia</taxon>
        <taxon>Chitinophagales</taxon>
        <taxon>Chitinophagaceae</taxon>
        <taxon>Chitinophaga</taxon>
    </lineage>
</organism>
<dbReference type="SUPFAM" id="SSF88946">
    <property type="entry name" value="Sigma2 domain of RNA polymerase sigma factors"/>
    <property type="match status" value="1"/>
</dbReference>
<keyword evidence="3" id="KW-0731">Sigma factor</keyword>
<name>A0ABZ2YK25_9BACT</name>
<dbReference type="EMBL" id="CP149822">
    <property type="protein sequence ID" value="WZN39607.1"/>
    <property type="molecule type" value="Genomic_DNA"/>
</dbReference>
<dbReference type="InterPro" id="IPR036388">
    <property type="entry name" value="WH-like_DNA-bd_sf"/>
</dbReference>
<dbReference type="SUPFAM" id="SSF88659">
    <property type="entry name" value="Sigma3 and sigma4 domains of RNA polymerase sigma factors"/>
    <property type="match status" value="1"/>
</dbReference>
<dbReference type="Pfam" id="PF08281">
    <property type="entry name" value="Sigma70_r4_2"/>
    <property type="match status" value="1"/>
</dbReference>
<dbReference type="NCBIfam" id="TIGR02937">
    <property type="entry name" value="sigma70-ECF"/>
    <property type="match status" value="1"/>
</dbReference>
<dbReference type="Pfam" id="PF04542">
    <property type="entry name" value="Sigma70_r2"/>
    <property type="match status" value="1"/>
</dbReference>
<dbReference type="InterPro" id="IPR039425">
    <property type="entry name" value="RNA_pol_sigma-70-like"/>
</dbReference>
<evidence type="ECO:0000256" key="2">
    <source>
        <dbReference type="ARBA" id="ARBA00023015"/>
    </source>
</evidence>
<evidence type="ECO:0000313" key="8">
    <source>
        <dbReference type="Proteomes" id="UP001485459"/>
    </source>
</evidence>
<proteinExistence type="inferred from homology"/>
<dbReference type="PANTHER" id="PTHR43133:SF46">
    <property type="entry name" value="RNA POLYMERASE SIGMA-70 FACTOR ECF SUBFAMILY"/>
    <property type="match status" value="1"/>
</dbReference>
<feature type="domain" description="RNA polymerase sigma-70 region 2" evidence="5">
    <location>
        <begin position="20"/>
        <end position="84"/>
    </location>
</feature>
<dbReference type="RefSeq" id="WP_341834585.1">
    <property type="nucleotide sequence ID" value="NZ_CP149822.1"/>
</dbReference>
<dbReference type="InterPro" id="IPR007627">
    <property type="entry name" value="RNA_pol_sigma70_r2"/>
</dbReference>
<evidence type="ECO:0000256" key="3">
    <source>
        <dbReference type="ARBA" id="ARBA00023082"/>
    </source>
</evidence>
<dbReference type="InterPro" id="IPR013325">
    <property type="entry name" value="RNA_pol_sigma_r2"/>
</dbReference>
<comment type="similarity">
    <text evidence="1">Belongs to the sigma-70 factor family. ECF subfamily.</text>
</comment>